<keyword evidence="1" id="KW-0863">Zinc-finger</keyword>
<evidence type="ECO:0000256" key="1">
    <source>
        <dbReference type="PROSITE-ProRule" id="PRU00325"/>
    </source>
</evidence>
<gene>
    <name evidence="4" type="ORF">OERS_40570</name>
</gene>
<proteinExistence type="predicted"/>
<dbReference type="Pfam" id="PF04434">
    <property type="entry name" value="SWIM"/>
    <property type="match status" value="1"/>
</dbReference>
<evidence type="ECO:0000259" key="3">
    <source>
        <dbReference type="PROSITE" id="PS50966"/>
    </source>
</evidence>
<dbReference type="InterPro" id="IPR007527">
    <property type="entry name" value="Znf_SWIM"/>
</dbReference>
<dbReference type="EMBL" id="MAQA01000096">
    <property type="protein sequence ID" value="OCI29258.1"/>
    <property type="molecule type" value="Genomic_DNA"/>
</dbReference>
<dbReference type="PANTHER" id="PTHR38133">
    <property type="entry name" value="SLR1429 PROTEIN"/>
    <property type="match status" value="1"/>
</dbReference>
<protein>
    <recommendedName>
        <fullName evidence="3">SWIM-type domain-containing protein</fullName>
    </recommendedName>
</protein>
<keyword evidence="5" id="KW-1185">Reference proteome</keyword>
<evidence type="ECO:0000313" key="5">
    <source>
        <dbReference type="Proteomes" id="UP000093412"/>
    </source>
</evidence>
<keyword evidence="1" id="KW-0479">Metal-binding</keyword>
<dbReference type="Proteomes" id="UP000093412">
    <property type="component" value="Unassembled WGS sequence"/>
</dbReference>
<dbReference type="PROSITE" id="PS50966">
    <property type="entry name" value="ZF_SWIM"/>
    <property type="match status" value="1"/>
</dbReference>
<comment type="caution">
    <text evidence="4">The sequence shown here is derived from an EMBL/GenBank/DDBJ whole genome shotgun (WGS) entry which is preliminary data.</text>
</comment>
<feature type="domain" description="SWIM-type" evidence="3">
    <location>
        <begin position="126"/>
        <end position="161"/>
    </location>
</feature>
<keyword evidence="1" id="KW-0862">Zinc</keyword>
<dbReference type="PANTHER" id="PTHR38133:SF1">
    <property type="entry name" value="SLR1429 PROTEIN"/>
    <property type="match status" value="1"/>
</dbReference>
<reference evidence="4 5" key="1">
    <citation type="submission" date="2016-06" db="EMBL/GenBank/DDBJ databases">
        <title>Genome sequence of Oerskovia enterophila DSM 43852.</title>
        <authorList>
            <person name="Poehlein A."/>
            <person name="Jag V."/>
            <person name="Bengelsdorf F.R."/>
            <person name="Daniel R."/>
            <person name="Duerre P."/>
        </authorList>
    </citation>
    <scope>NUCLEOTIDE SEQUENCE [LARGE SCALE GENOMIC DNA]</scope>
    <source>
        <strain evidence="4 5">DSM 43852</strain>
    </source>
</reference>
<evidence type="ECO:0000256" key="2">
    <source>
        <dbReference type="SAM" id="MobiDB-lite"/>
    </source>
</evidence>
<accession>A0ABX2XYU6</accession>
<name>A0ABX2XYU6_9CELL</name>
<organism evidence="4 5">
    <name type="scientific">Oerskovia enterophila</name>
    <dbReference type="NCBI Taxonomy" id="43678"/>
    <lineage>
        <taxon>Bacteria</taxon>
        <taxon>Bacillati</taxon>
        <taxon>Actinomycetota</taxon>
        <taxon>Actinomycetes</taxon>
        <taxon>Micrococcales</taxon>
        <taxon>Cellulomonadaceae</taxon>
        <taxon>Oerskovia</taxon>
    </lineage>
</organism>
<feature type="region of interest" description="Disordered" evidence="2">
    <location>
        <begin position="189"/>
        <end position="273"/>
    </location>
</feature>
<dbReference type="RefSeq" id="WP_068627767.1">
    <property type="nucleotide sequence ID" value="NZ_MAQA01000096.1"/>
</dbReference>
<feature type="compositionally biased region" description="Pro residues" evidence="2">
    <location>
        <begin position="248"/>
        <end position="258"/>
    </location>
</feature>
<feature type="region of interest" description="Disordered" evidence="2">
    <location>
        <begin position="1"/>
        <end position="20"/>
    </location>
</feature>
<sequence length="302" mass="31221">MSAVGFPAFPPTGTATQGAVRRGQSWWARSWVRAMEEFALDAGPLKKGRAYARTGRVGPITVSPGAVQARVQDDDGEMYHTVVSLEPLSDDEWDRFLEALASRSGRLAALLAGEMPRDVVAAALDADVTLLPGIGDLEPACDCPTWDLPCLHAAALSYQAGWLLDADPFVLFLLRGRSREQVLDALRGMSTPGDLTAGDLTSRTATSGPTGTGGEGTADHPSPDPGDDPASDAGTGATPSGPRVLGELPPPPDVPEPPAAADLLPGVPDRTPDGIPVDVAGLRAVLAAAALAAAERLTALDR</sequence>
<evidence type="ECO:0000313" key="4">
    <source>
        <dbReference type="EMBL" id="OCI29258.1"/>
    </source>
</evidence>